<dbReference type="SUPFAM" id="SSF46689">
    <property type="entry name" value="Homeodomain-like"/>
    <property type="match status" value="1"/>
</dbReference>
<keyword evidence="1" id="KW-0805">Transcription regulation</keyword>
<feature type="region of interest" description="Disordered" evidence="5">
    <location>
        <begin position="1"/>
        <end position="22"/>
    </location>
</feature>
<evidence type="ECO:0000256" key="4">
    <source>
        <dbReference type="PROSITE-ProRule" id="PRU00335"/>
    </source>
</evidence>
<evidence type="ECO:0000256" key="5">
    <source>
        <dbReference type="SAM" id="MobiDB-lite"/>
    </source>
</evidence>
<feature type="domain" description="HTH tetR-type" evidence="6">
    <location>
        <begin position="26"/>
        <end position="87"/>
    </location>
</feature>
<dbReference type="AlphaFoldDB" id="A0A366EPP6"/>
<evidence type="ECO:0000313" key="8">
    <source>
        <dbReference type="Proteomes" id="UP000253529"/>
    </source>
</evidence>
<keyword evidence="2 4" id="KW-0238">DNA-binding</keyword>
<dbReference type="PROSITE" id="PS50977">
    <property type="entry name" value="HTH_TETR_2"/>
    <property type="match status" value="1"/>
</dbReference>
<evidence type="ECO:0000256" key="3">
    <source>
        <dbReference type="ARBA" id="ARBA00023163"/>
    </source>
</evidence>
<protein>
    <submittedName>
        <fullName evidence="7">TetR family transcriptional regulator</fullName>
    </submittedName>
</protein>
<proteinExistence type="predicted"/>
<dbReference type="InterPro" id="IPR009057">
    <property type="entry name" value="Homeodomain-like_sf"/>
</dbReference>
<comment type="caution">
    <text evidence="7">The sequence shown here is derived from an EMBL/GenBank/DDBJ whole genome shotgun (WGS) entry which is preliminary data.</text>
</comment>
<evidence type="ECO:0000256" key="2">
    <source>
        <dbReference type="ARBA" id="ARBA00023125"/>
    </source>
</evidence>
<organism evidence="7 8">
    <name type="scientific">Roseiarcus fermentans</name>
    <dbReference type="NCBI Taxonomy" id="1473586"/>
    <lineage>
        <taxon>Bacteria</taxon>
        <taxon>Pseudomonadati</taxon>
        <taxon>Pseudomonadota</taxon>
        <taxon>Alphaproteobacteria</taxon>
        <taxon>Hyphomicrobiales</taxon>
        <taxon>Roseiarcaceae</taxon>
        <taxon>Roseiarcus</taxon>
    </lineage>
</organism>
<feature type="compositionally biased region" description="Basic and acidic residues" evidence="5">
    <location>
        <begin position="7"/>
        <end position="19"/>
    </location>
</feature>
<keyword evidence="3" id="KW-0804">Transcription</keyword>
<dbReference type="InterPro" id="IPR036271">
    <property type="entry name" value="Tet_transcr_reg_TetR-rel_C_sf"/>
</dbReference>
<gene>
    <name evidence="7" type="ORF">DFR50_14425</name>
</gene>
<name>A0A366EPP6_9HYPH</name>
<sequence length="232" mass="24846">MAEDMRDDAAGGTRKEPIVRRNYHHGSVPSALHAAARQGLEAGGDPEQIGLRDLARKIGVSPTAAYRHFTNKEDLMASVAAEGFQELTEALKGAQHGPDPTVDIGLAYIEFALTQPGLFRLMFGPLLTERDKHETLRDSAAEAFAIVERLGCASGDSDAQRRAKAMVSYGALHGLANLSLMKILPEQEARSLALGVLEHVSRASQTDPSAPLDQPFPSDVALPATIKLSTVE</sequence>
<dbReference type="EMBL" id="QNRK01000044">
    <property type="protein sequence ID" value="RBP03469.1"/>
    <property type="molecule type" value="Genomic_DNA"/>
</dbReference>
<feature type="DNA-binding region" description="H-T-H motif" evidence="4">
    <location>
        <begin position="50"/>
        <end position="69"/>
    </location>
</feature>
<dbReference type="OrthoDB" id="7056813at2"/>
<evidence type="ECO:0000313" key="7">
    <source>
        <dbReference type="EMBL" id="RBP03469.1"/>
    </source>
</evidence>
<dbReference type="Gene3D" id="1.10.357.10">
    <property type="entry name" value="Tetracycline Repressor, domain 2"/>
    <property type="match status" value="1"/>
</dbReference>
<dbReference type="SUPFAM" id="SSF48498">
    <property type="entry name" value="Tetracyclin repressor-like, C-terminal domain"/>
    <property type="match status" value="1"/>
</dbReference>
<dbReference type="Pfam" id="PF13305">
    <property type="entry name" value="TetR_C_33"/>
    <property type="match status" value="1"/>
</dbReference>
<dbReference type="InterPro" id="IPR025996">
    <property type="entry name" value="MT1864/Rv1816-like_C"/>
</dbReference>
<dbReference type="GO" id="GO:0003677">
    <property type="term" value="F:DNA binding"/>
    <property type="evidence" value="ECO:0007669"/>
    <property type="project" value="UniProtKB-UniRule"/>
</dbReference>
<reference evidence="7 8" key="1">
    <citation type="submission" date="2018-06" db="EMBL/GenBank/DDBJ databases">
        <title>Genomic Encyclopedia of Type Strains, Phase IV (KMG-IV): sequencing the most valuable type-strain genomes for metagenomic binning, comparative biology and taxonomic classification.</title>
        <authorList>
            <person name="Goeker M."/>
        </authorList>
    </citation>
    <scope>NUCLEOTIDE SEQUENCE [LARGE SCALE GENOMIC DNA]</scope>
    <source>
        <strain evidence="7 8">DSM 24875</strain>
    </source>
</reference>
<evidence type="ECO:0000259" key="6">
    <source>
        <dbReference type="PROSITE" id="PS50977"/>
    </source>
</evidence>
<dbReference type="RefSeq" id="WP_147262951.1">
    <property type="nucleotide sequence ID" value="NZ_QNRK01000044.1"/>
</dbReference>
<keyword evidence="8" id="KW-1185">Reference proteome</keyword>
<dbReference type="InterPro" id="IPR001647">
    <property type="entry name" value="HTH_TetR"/>
</dbReference>
<evidence type="ECO:0000256" key="1">
    <source>
        <dbReference type="ARBA" id="ARBA00023015"/>
    </source>
</evidence>
<dbReference type="Pfam" id="PF00440">
    <property type="entry name" value="TetR_N"/>
    <property type="match status" value="1"/>
</dbReference>
<accession>A0A366EPP6</accession>
<dbReference type="Proteomes" id="UP000253529">
    <property type="component" value="Unassembled WGS sequence"/>
</dbReference>